<comment type="similarity">
    <text evidence="7">Belongs to the binding-protein-dependent transport system permease family.</text>
</comment>
<dbReference type="InterPro" id="IPR000515">
    <property type="entry name" value="MetI-like"/>
</dbReference>
<feature type="transmembrane region" description="Helical" evidence="7">
    <location>
        <begin position="116"/>
        <end position="137"/>
    </location>
</feature>
<feature type="transmembrane region" description="Helical" evidence="7">
    <location>
        <begin position="12"/>
        <end position="40"/>
    </location>
</feature>
<dbReference type="GO" id="GO:0005886">
    <property type="term" value="C:plasma membrane"/>
    <property type="evidence" value="ECO:0007669"/>
    <property type="project" value="UniProtKB-SubCell"/>
</dbReference>
<dbReference type="PANTHER" id="PTHR30183:SF6">
    <property type="entry name" value="INNER MEMBRANE ABC TRANSPORTER PERMEASE PROTEIN YNJC"/>
    <property type="match status" value="1"/>
</dbReference>
<evidence type="ECO:0000256" key="2">
    <source>
        <dbReference type="ARBA" id="ARBA00022448"/>
    </source>
</evidence>
<evidence type="ECO:0000259" key="8">
    <source>
        <dbReference type="PROSITE" id="PS50928"/>
    </source>
</evidence>
<accession>A0A2V3V8N6</accession>
<dbReference type="PANTHER" id="PTHR30183">
    <property type="entry name" value="MOLYBDENUM TRANSPORT SYSTEM PERMEASE PROTEIN MODB"/>
    <property type="match status" value="1"/>
</dbReference>
<evidence type="ECO:0000313" key="10">
    <source>
        <dbReference type="Proteomes" id="UP000248014"/>
    </source>
</evidence>
<evidence type="ECO:0000256" key="4">
    <source>
        <dbReference type="ARBA" id="ARBA00022692"/>
    </source>
</evidence>
<feature type="transmembrane region" description="Helical" evidence="7">
    <location>
        <begin position="483"/>
        <end position="504"/>
    </location>
</feature>
<comment type="caution">
    <text evidence="9">The sequence shown here is derived from an EMBL/GenBank/DDBJ whole genome shotgun (WGS) entry which is preliminary data.</text>
</comment>
<feature type="transmembrane region" description="Helical" evidence="7">
    <location>
        <begin position="219"/>
        <end position="241"/>
    </location>
</feature>
<keyword evidence="10" id="KW-1185">Reference proteome</keyword>
<organism evidence="9 10">
    <name type="scientific">Blastomonas natatoria</name>
    <dbReference type="NCBI Taxonomy" id="34015"/>
    <lineage>
        <taxon>Bacteria</taxon>
        <taxon>Pseudomonadati</taxon>
        <taxon>Pseudomonadota</taxon>
        <taxon>Alphaproteobacteria</taxon>
        <taxon>Sphingomonadales</taxon>
        <taxon>Sphingomonadaceae</taxon>
        <taxon>Blastomonas</taxon>
    </lineage>
</organism>
<keyword evidence="5 7" id="KW-1133">Transmembrane helix</keyword>
<feature type="transmembrane region" description="Helical" evidence="7">
    <location>
        <begin position="71"/>
        <end position="95"/>
    </location>
</feature>
<dbReference type="OrthoDB" id="9774448at2"/>
<feature type="transmembrane region" description="Helical" evidence="7">
    <location>
        <begin position="261"/>
        <end position="283"/>
    </location>
</feature>
<dbReference type="GO" id="GO:0055085">
    <property type="term" value="P:transmembrane transport"/>
    <property type="evidence" value="ECO:0007669"/>
    <property type="project" value="InterPro"/>
</dbReference>
<feature type="transmembrane region" description="Helical" evidence="7">
    <location>
        <begin position="317"/>
        <end position="342"/>
    </location>
</feature>
<dbReference type="PROSITE" id="PS50928">
    <property type="entry name" value="ABC_TM1"/>
    <property type="match status" value="2"/>
</dbReference>
<dbReference type="CDD" id="cd06261">
    <property type="entry name" value="TM_PBP2"/>
    <property type="match status" value="1"/>
</dbReference>
<protein>
    <submittedName>
        <fullName evidence="9">Putative thiamine transport system permease protein</fullName>
    </submittedName>
</protein>
<gene>
    <name evidence="9" type="ORF">C7451_103300</name>
</gene>
<dbReference type="AlphaFoldDB" id="A0A2V3V8N6"/>
<evidence type="ECO:0000256" key="1">
    <source>
        <dbReference type="ARBA" id="ARBA00004651"/>
    </source>
</evidence>
<evidence type="ECO:0000256" key="5">
    <source>
        <dbReference type="ARBA" id="ARBA00022989"/>
    </source>
</evidence>
<feature type="domain" description="ABC transmembrane type-1" evidence="8">
    <location>
        <begin position="69"/>
        <end position="280"/>
    </location>
</feature>
<dbReference type="Gene3D" id="1.10.3720.10">
    <property type="entry name" value="MetI-like"/>
    <property type="match status" value="2"/>
</dbReference>
<dbReference type="Pfam" id="PF00528">
    <property type="entry name" value="BPD_transp_1"/>
    <property type="match status" value="1"/>
</dbReference>
<comment type="subcellular location">
    <subcellularLocation>
        <location evidence="1 7">Cell membrane</location>
        <topology evidence="1 7">Multi-pass membrane protein</topology>
    </subcellularLocation>
</comment>
<reference evidence="9 10" key="1">
    <citation type="submission" date="2018-05" db="EMBL/GenBank/DDBJ databases">
        <title>Genomic Encyclopedia of Type Strains, Phase IV (KMG-IV): sequencing the most valuable type-strain genomes for metagenomic binning, comparative biology and taxonomic classification.</title>
        <authorList>
            <person name="Goeker M."/>
        </authorList>
    </citation>
    <scope>NUCLEOTIDE SEQUENCE [LARGE SCALE GENOMIC DNA]</scope>
    <source>
        <strain evidence="9 10">DSM 3183</strain>
    </source>
</reference>
<dbReference type="RefSeq" id="WP_146215293.1">
    <property type="nucleotide sequence ID" value="NZ_QJJM01000003.1"/>
</dbReference>
<evidence type="ECO:0000256" key="3">
    <source>
        <dbReference type="ARBA" id="ARBA00022475"/>
    </source>
</evidence>
<feature type="domain" description="ABC transmembrane type-1" evidence="8">
    <location>
        <begin position="366"/>
        <end position="554"/>
    </location>
</feature>
<keyword evidence="3" id="KW-1003">Cell membrane</keyword>
<feature type="transmembrane region" description="Helical" evidence="7">
    <location>
        <begin position="532"/>
        <end position="554"/>
    </location>
</feature>
<name>A0A2V3V8N6_9SPHN</name>
<dbReference type="EMBL" id="QJJM01000003">
    <property type="protein sequence ID" value="PXW78192.1"/>
    <property type="molecule type" value="Genomic_DNA"/>
</dbReference>
<dbReference type="SUPFAM" id="SSF161098">
    <property type="entry name" value="MetI-like"/>
    <property type="match status" value="2"/>
</dbReference>
<keyword evidence="6 7" id="KW-0472">Membrane</keyword>
<keyword evidence="2 7" id="KW-0813">Transport</keyword>
<feature type="transmembrane region" description="Helical" evidence="7">
    <location>
        <begin position="430"/>
        <end position="450"/>
    </location>
</feature>
<evidence type="ECO:0000256" key="7">
    <source>
        <dbReference type="RuleBase" id="RU363032"/>
    </source>
</evidence>
<evidence type="ECO:0000313" key="9">
    <source>
        <dbReference type="EMBL" id="PXW78192.1"/>
    </source>
</evidence>
<dbReference type="InterPro" id="IPR035906">
    <property type="entry name" value="MetI-like_sf"/>
</dbReference>
<proteinExistence type="inferred from homology"/>
<dbReference type="Proteomes" id="UP000248014">
    <property type="component" value="Unassembled WGS sequence"/>
</dbReference>
<feature type="transmembrane region" description="Helical" evidence="7">
    <location>
        <begin position="399"/>
        <end position="418"/>
    </location>
</feature>
<keyword evidence="4 7" id="KW-0812">Transmembrane</keyword>
<evidence type="ECO:0000256" key="6">
    <source>
        <dbReference type="ARBA" id="ARBA00023136"/>
    </source>
</evidence>
<sequence length="563" mass="60229">MRPVKAAFARNPFGWALPLTLAVFIGPIFLGLFGTLLPAFGLQPALGSFELSFDPWHDFFNDPALTKSLRLTLTVGFGATLIAVIIGFCSVAILFGTRAFGIVRSLLAPALAFPHASFAVGLAFLIAPSGWIARLISPWATGWDQPPDLLIVRDPDAIALMLSLALKESLFLVLMIVGALGQINAGSLLRSARSMGYAPARAWLIVIAPQVYAQVRLPIYAMLASALSIVDMAIVLGPAAPPPLAPMTLDWFRELDSGRQLMASVAAIFQLLLVIGAVLLWRFGEMVVNLAVRGPLTNGIRRGWAERIAGGVGRIGISLALVASVGAILMLLIWSFAGTWSWPGALPQRWSAAMWVRSGDTLVLLVWRTAIIAIAASAIATALAIFCLEAGIGQPKSRWLVILYVPLLVPQISFLFGVQLLWNRLWLDGTMVAVTLTHLLFVLPYVFLVLSDPYRALDPRIAIAARSLGASRLRTLVRIKIPLLARPIATAMAIGFAVSVGQYLPTLFAGAGQIDTLTTEAVALASGADRRLAGVIAFTLTALPFMALALVSLAPNRLGRANQ</sequence>
<feature type="transmembrane region" description="Helical" evidence="7">
    <location>
        <begin position="362"/>
        <end position="387"/>
    </location>
</feature>